<dbReference type="RefSeq" id="WP_344533999.1">
    <property type="nucleotide sequence ID" value="NZ_BAAAPE010000017.1"/>
</dbReference>
<feature type="region of interest" description="Disordered" evidence="2">
    <location>
        <begin position="494"/>
        <end position="515"/>
    </location>
</feature>
<evidence type="ECO:0000313" key="5">
    <source>
        <dbReference type="EMBL" id="GAA2098202.1"/>
    </source>
</evidence>
<feature type="binding site" evidence="1">
    <location>
        <begin position="276"/>
        <end position="283"/>
    </location>
    <ligand>
        <name>ATP</name>
        <dbReference type="ChEBI" id="CHEBI:30616"/>
    </ligand>
</feature>
<reference evidence="6" key="1">
    <citation type="journal article" date="2019" name="Int. J. Syst. Evol. Microbiol.">
        <title>The Global Catalogue of Microorganisms (GCM) 10K type strain sequencing project: providing services to taxonomists for standard genome sequencing and annotation.</title>
        <authorList>
            <consortium name="The Broad Institute Genomics Platform"/>
            <consortium name="The Broad Institute Genome Sequencing Center for Infectious Disease"/>
            <person name="Wu L."/>
            <person name="Ma J."/>
        </authorList>
    </citation>
    <scope>NUCLEOTIDE SEQUENCE [LARGE SCALE GENOMIC DNA]</scope>
    <source>
        <strain evidence="6">JCM 15478</strain>
    </source>
</reference>
<name>A0ABP5ICR4_9ACTN</name>
<evidence type="ECO:0000259" key="4">
    <source>
        <dbReference type="PROSITE" id="PS50901"/>
    </source>
</evidence>
<proteinExistence type="predicted"/>
<evidence type="ECO:0000256" key="2">
    <source>
        <dbReference type="SAM" id="MobiDB-lite"/>
    </source>
</evidence>
<dbReference type="PROSITE" id="PS50901">
    <property type="entry name" value="FTSK"/>
    <property type="match status" value="1"/>
</dbReference>
<dbReference type="InterPro" id="IPR002543">
    <property type="entry name" value="FtsK_dom"/>
</dbReference>
<evidence type="ECO:0000313" key="6">
    <source>
        <dbReference type="Proteomes" id="UP001500016"/>
    </source>
</evidence>
<feature type="domain" description="FtsK" evidence="4">
    <location>
        <begin position="256"/>
        <end position="440"/>
    </location>
</feature>
<accession>A0ABP5ICR4</accession>
<evidence type="ECO:0000256" key="1">
    <source>
        <dbReference type="PROSITE-ProRule" id="PRU00289"/>
    </source>
</evidence>
<keyword evidence="1" id="KW-0547">Nucleotide-binding</keyword>
<dbReference type="InterPro" id="IPR027417">
    <property type="entry name" value="P-loop_NTPase"/>
</dbReference>
<feature type="transmembrane region" description="Helical" evidence="3">
    <location>
        <begin position="59"/>
        <end position="92"/>
    </location>
</feature>
<comment type="caution">
    <text evidence="5">The sequence shown here is derived from an EMBL/GenBank/DDBJ whole genome shotgun (WGS) entry which is preliminary data.</text>
</comment>
<gene>
    <name evidence="5" type="ORF">GCM10009801_69080</name>
</gene>
<keyword evidence="1" id="KW-0067">ATP-binding</keyword>
<dbReference type="SUPFAM" id="SSF52540">
    <property type="entry name" value="P-loop containing nucleoside triphosphate hydrolases"/>
    <property type="match status" value="1"/>
</dbReference>
<dbReference type="EMBL" id="BAAAPE010000017">
    <property type="protein sequence ID" value="GAA2098202.1"/>
    <property type="molecule type" value="Genomic_DNA"/>
</dbReference>
<keyword evidence="3" id="KW-0472">Membrane</keyword>
<keyword evidence="3" id="KW-0812">Transmembrane</keyword>
<protein>
    <submittedName>
        <fullName evidence="5">Membrane protein</fullName>
    </submittedName>
</protein>
<evidence type="ECO:0000256" key="3">
    <source>
        <dbReference type="SAM" id="Phobius"/>
    </source>
</evidence>
<keyword evidence="6" id="KW-1185">Reference proteome</keyword>
<organism evidence="5 6">
    <name type="scientific">Streptomyces albiaxialis</name>
    <dbReference type="NCBI Taxonomy" id="329523"/>
    <lineage>
        <taxon>Bacteria</taxon>
        <taxon>Bacillati</taxon>
        <taxon>Actinomycetota</taxon>
        <taxon>Actinomycetes</taxon>
        <taxon>Kitasatosporales</taxon>
        <taxon>Streptomycetaceae</taxon>
        <taxon>Streptomyces</taxon>
    </lineage>
</organism>
<sequence length="515" mass="55745">MSRWALPWRGGGRQFVRTGADGMLDVLYPVLVLVRGAGRLATLAKTRWKRTPKERRGPALFLVVACGLVLWLMPYGPLIAVASFVAAAAWYGRERAGEIVEEDEGPGEDELARLQALYEALVPYFAMPDDPHAEPMYAHDGEWGRAFEEFEFSPEGRLSALRLRYPAHFRDGEPEERLRVEQLLAAKSGRGREYRFAWDEERNRLEMTVLAPLLTGIHAQRFVTAPGETVLGFTDGGAVRRTVPVAVAGMDGAVDVPPVVWRTGARSTEPHLLAMGVPGSGTSTLLRSVALQALRRGEVLVVDGDGGGEFACLAARRGVLGVESSLAGALASFEWVVRETERRLLAASRARQVGEQVPEDARSPLWVLVDRPAVLTHLARAEGQRDPQELLQVPLRHGRAAGVSVVVAEQFEGAEDLGQAVRAYTRARVVLGPVTRDQARAVLGEAPQSGPAADTPPGRGFARLGTGPVLRLQVPATPDPYDEAAGEAEREAVRALLPDRPGLDDPDPEAPLPTA</sequence>
<dbReference type="Gene3D" id="3.40.50.300">
    <property type="entry name" value="P-loop containing nucleotide triphosphate hydrolases"/>
    <property type="match status" value="1"/>
</dbReference>
<dbReference type="Proteomes" id="UP001500016">
    <property type="component" value="Unassembled WGS sequence"/>
</dbReference>
<keyword evidence="3" id="KW-1133">Transmembrane helix</keyword>